<keyword evidence="2" id="KW-1185">Reference proteome</keyword>
<dbReference type="EMBL" id="VIWX01000004">
    <property type="protein sequence ID" value="TWF94078.1"/>
    <property type="molecule type" value="Genomic_DNA"/>
</dbReference>
<accession>A0A561U3Y7</accession>
<sequence>MQVGDAMSATTEPTPPTRVGGVIEVGRFEIDLEVAVVDGREWFCCPVGGKRCGRVLVDFGVMGLDCMAWHVQHVHFACLMGV</sequence>
<reference evidence="1 2" key="1">
    <citation type="submission" date="2019-06" db="EMBL/GenBank/DDBJ databases">
        <title>Sequencing the genomes of 1000 actinobacteria strains.</title>
        <authorList>
            <person name="Klenk H.-P."/>
        </authorList>
    </citation>
    <scope>NUCLEOTIDE SEQUENCE [LARGE SCALE GENOMIC DNA]</scope>
    <source>
        <strain evidence="1 2">DSM 46699</strain>
    </source>
</reference>
<organism evidence="1 2">
    <name type="scientific">Saccharopolyspora dendranthemae</name>
    <dbReference type="NCBI Taxonomy" id="1181886"/>
    <lineage>
        <taxon>Bacteria</taxon>
        <taxon>Bacillati</taxon>
        <taxon>Actinomycetota</taxon>
        <taxon>Actinomycetes</taxon>
        <taxon>Pseudonocardiales</taxon>
        <taxon>Pseudonocardiaceae</taxon>
        <taxon>Saccharopolyspora</taxon>
    </lineage>
</organism>
<protein>
    <submittedName>
        <fullName evidence="1">Uncharacterized protein</fullName>
    </submittedName>
</protein>
<comment type="caution">
    <text evidence="1">The sequence shown here is derived from an EMBL/GenBank/DDBJ whole genome shotgun (WGS) entry which is preliminary data.</text>
</comment>
<dbReference type="AlphaFoldDB" id="A0A561U3Y7"/>
<evidence type="ECO:0000313" key="1">
    <source>
        <dbReference type="EMBL" id="TWF94078.1"/>
    </source>
</evidence>
<dbReference type="Proteomes" id="UP000316184">
    <property type="component" value="Unassembled WGS sequence"/>
</dbReference>
<proteinExistence type="predicted"/>
<gene>
    <name evidence="1" type="ORF">FHU35_14360</name>
</gene>
<evidence type="ECO:0000313" key="2">
    <source>
        <dbReference type="Proteomes" id="UP000316184"/>
    </source>
</evidence>
<name>A0A561U3Y7_9PSEU</name>